<evidence type="ECO:0000259" key="2">
    <source>
        <dbReference type="Pfam" id="PF17667"/>
    </source>
</evidence>
<protein>
    <recommendedName>
        <fullName evidence="2">Fungal-type protein kinase domain-containing protein</fullName>
    </recommendedName>
</protein>
<feature type="region of interest" description="Disordered" evidence="1">
    <location>
        <begin position="247"/>
        <end position="269"/>
    </location>
</feature>
<feature type="compositionally biased region" description="Polar residues" evidence="1">
    <location>
        <begin position="546"/>
        <end position="564"/>
    </location>
</feature>
<dbReference type="AlphaFoldDB" id="A0A428RXD1"/>
<comment type="caution">
    <text evidence="3">The sequence shown here is derived from an EMBL/GenBank/DDBJ whole genome shotgun (WGS) entry which is preliminary data.</text>
</comment>
<reference evidence="3 4" key="1">
    <citation type="submission" date="2017-06" db="EMBL/GenBank/DDBJ databases">
        <title>Cmopartive genomic analysis of Ambrosia Fusariam Clade fungi.</title>
        <authorList>
            <person name="Stajich J.E."/>
            <person name="Carrillo J."/>
            <person name="Kijimoto T."/>
            <person name="Eskalen A."/>
            <person name="O'Donnell K."/>
            <person name="Kasson M."/>
        </authorList>
    </citation>
    <scope>NUCLEOTIDE SEQUENCE [LARGE SCALE GENOMIC DNA]</scope>
    <source>
        <strain evidence="3 4">NRRL 20438</strain>
    </source>
</reference>
<feature type="non-terminal residue" evidence="3">
    <location>
        <position position="564"/>
    </location>
</feature>
<dbReference type="PANTHER" id="PTHR38248">
    <property type="entry name" value="FUNK1 6"/>
    <property type="match status" value="1"/>
</dbReference>
<sequence>MGDQPQSKIIEDNPIGNGLDTFRGYFSSICEGARVSCTPDALEQLEQEDVQDLTSSLLSALQILPTTRLLPSKTGRGTLRSDLLKLISTAASADFDPDRVKSLLKSALVDEPDDALIWDQLYNAVTESTPPPRPTASSLQQTPWLRNTSSFANSSEHRKYVDDVLKEELGPMYVGLRNFHDTYFRRVTDLETASQAFFKQCLEGSDPLFEGGWKGWPKDANQDDVLSWFADFSEKLAAFADGHKSIPTHRHGRRPLAKPNKPIDGSVGKRKMDVGFVNDPQAGKNSRCHWSQILVPGELKSNPSADKASEAWLDLGRYAREVLAAQDTRRFVLGFTICGSLMRVWMFDRLGGIASEQFNINDDGLQFVSTILGFLWMNEEELGFDPTIATANQERFIEVNRHGSTERIIIDQVMQRARCIAGRATTCWKAHLEGQPEMPLVIKDSWQYPERDEEGELLREVTDKGVVNVARYYHHETVQIGGADDDVQTNVRRGLDITQAANYRPERPLWRGSVASCISREDRGRASASASRKRSSSQIGAPLPSSKRSCSVSPTKAASTPPNR</sequence>
<feature type="compositionally biased region" description="Basic residues" evidence="1">
    <location>
        <begin position="247"/>
        <end position="256"/>
    </location>
</feature>
<evidence type="ECO:0000256" key="1">
    <source>
        <dbReference type="SAM" id="MobiDB-lite"/>
    </source>
</evidence>
<feature type="region of interest" description="Disordered" evidence="1">
    <location>
        <begin position="521"/>
        <end position="564"/>
    </location>
</feature>
<evidence type="ECO:0000313" key="3">
    <source>
        <dbReference type="EMBL" id="RSL82195.1"/>
    </source>
</evidence>
<name>A0A428RXD1_9HYPO</name>
<accession>A0A428RXD1</accession>
<keyword evidence="4" id="KW-1185">Reference proteome</keyword>
<dbReference type="Pfam" id="PF17667">
    <property type="entry name" value="Pkinase_fungal"/>
    <property type="match status" value="1"/>
</dbReference>
<dbReference type="EMBL" id="NIZV01000709">
    <property type="protein sequence ID" value="RSL82195.1"/>
    <property type="molecule type" value="Genomic_DNA"/>
</dbReference>
<proteinExistence type="predicted"/>
<evidence type="ECO:0000313" key="4">
    <source>
        <dbReference type="Proteomes" id="UP000288429"/>
    </source>
</evidence>
<dbReference type="Proteomes" id="UP000288429">
    <property type="component" value="Unassembled WGS sequence"/>
</dbReference>
<dbReference type="PANTHER" id="PTHR38248:SF2">
    <property type="entry name" value="FUNK1 11"/>
    <property type="match status" value="1"/>
</dbReference>
<feature type="domain" description="Fungal-type protein kinase" evidence="2">
    <location>
        <begin position="271"/>
        <end position="527"/>
    </location>
</feature>
<gene>
    <name evidence="3" type="ORF">CDV31_016956</name>
</gene>
<organism evidence="3 4">
    <name type="scientific">Fusarium ambrosium</name>
    <dbReference type="NCBI Taxonomy" id="131363"/>
    <lineage>
        <taxon>Eukaryota</taxon>
        <taxon>Fungi</taxon>
        <taxon>Dikarya</taxon>
        <taxon>Ascomycota</taxon>
        <taxon>Pezizomycotina</taxon>
        <taxon>Sordariomycetes</taxon>
        <taxon>Hypocreomycetidae</taxon>
        <taxon>Hypocreales</taxon>
        <taxon>Nectriaceae</taxon>
        <taxon>Fusarium</taxon>
        <taxon>Fusarium solani species complex</taxon>
    </lineage>
</organism>
<dbReference type="InterPro" id="IPR040976">
    <property type="entry name" value="Pkinase_fungal"/>
</dbReference>